<name>A0A1W9Z882_MYCAI</name>
<protein>
    <submittedName>
        <fullName evidence="1">Uncharacterized protein</fullName>
    </submittedName>
</protein>
<dbReference type="OrthoDB" id="3692101at2"/>
<dbReference type="EMBL" id="MVHG01000082">
    <property type="protein sequence ID" value="ORA09112.1"/>
    <property type="molecule type" value="Genomic_DNA"/>
</dbReference>
<evidence type="ECO:0000313" key="2">
    <source>
        <dbReference type="Proteomes" id="UP000192707"/>
    </source>
</evidence>
<keyword evidence="2" id="KW-1185">Reference proteome</keyword>
<comment type="caution">
    <text evidence="1">The sequence shown here is derived from an EMBL/GenBank/DDBJ whole genome shotgun (WGS) entry which is preliminary data.</text>
</comment>
<sequence length="415" mass="45478">MSAHEFRGDDSGYLCWLGTHPEGYLINIHKNHNPTDSRLHHASCYTLRNQRGTLTDPYIKVCADQVADLAAWATKVVRAEIQPCRSCNARPRHTLTPAIGTTSTGAGPIPAGRLLAPSPAPGSSVVEAWADDYIHFENEPEWQKLLRNNITTQCAQLAPSADEVLHAMFYGDKPPRMDIENLVLYNLHYSFIRPGRNGIRFEHGLDTPEAPNGQAYRVSYRYALAPRSAGFTHWEQGRTVASFGWTELGEFRREKIPAQVWLALARRRSGQPEPALAAGTSFAVKVQIRPPHLNSPGPNTELVKGIIDGVVSAFQAHTDTSTSGEVAARLAKALPADPAEIEALLLERRWALLGAAQRLVFLRGDAVQWNPADDWCDAGELLVAPHAPTGTGWAISGQIVELSRRPNALATSFDA</sequence>
<dbReference type="RefSeq" id="WP_083066588.1">
    <property type="nucleotide sequence ID" value="NZ_MVHG01000082.1"/>
</dbReference>
<gene>
    <name evidence="1" type="ORF">BST14_22685</name>
</gene>
<reference evidence="1 2" key="1">
    <citation type="submission" date="2016-12" db="EMBL/GenBank/DDBJ databases">
        <title>The new phylogeny of genus Mycobacterium.</title>
        <authorList>
            <person name="Tortoli E."/>
            <person name="Trovato A."/>
            <person name="Cirillo D.M."/>
        </authorList>
    </citation>
    <scope>NUCLEOTIDE SEQUENCE [LARGE SCALE GENOMIC DNA]</scope>
    <source>
        <strain evidence="1 2">DSM 45069</strain>
    </source>
</reference>
<proteinExistence type="predicted"/>
<accession>A0A1W9Z882</accession>
<dbReference type="AlphaFoldDB" id="A0A1W9Z882"/>
<dbReference type="Proteomes" id="UP000192707">
    <property type="component" value="Unassembled WGS sequence"/>
</dbReference>
<evidence type="ECO:0000313" key="1">
    <source>
        <dbReference type="EMBL" id="ORA09112.1"/>
    </source>
</evidence>
<organism evidence="1 2">
    <name type="scientific">Mycobacterium arosiense ATCC BAA-1401 = DSM 45069</name>
    <dbReference type="NCBI Taxonomy" id="1265311"/>
    <lineage>
        <taxon>Bacteria</taxon>
        <taxon>Bacillati</taxon>
        <taxon>Actinomycetota</taxon>
        <taxon>Actinomycetes</taxon>
        <taxon>Mycobacteriales</taxon>
        <taxon>Mycobacteriaceae</taxon>
        <taxon>Mycobacterium</taxon>
        <taxon>Mycobacterium avium complex (MAC)</taxon>
    </lineage>
</organism>